<organism evidence="1 2">
    <name type="scientific">Linderina macrospora</name>
    <dbReference type="NCBI Taxonomy" id="4868"/>
    <lineage>
        <taxon>Eukaryota</taxon>
        <taxon>Fungi</taxon>
        <taxon>Fungi incertae sedis</taxon>
        <taxon>Zoopagomycota</taxon>
        <taxon>Kickxellomycotina</taxon>
        <taxon>Kickxellomycetes</taxon>
        <taxon>Kickxellales</taxon>
        <taxon>Kickxellaceae</taxon>
        <taxon>Linderina</taxon>
    </lineage>
</organism>
<dbReference type="EMBL" id="JANBPW010006180">
    <property type="protein sequence ID" value="KAJ1931088.1"/>
    <property type="molecule type" value="Genomic_DNA"/>
</dbReference>
<accession>A0ACC1IYW7</accession>
<name>A0ACC1IYW7_9FUNG</name>
<evidence type="ECO:0000313" key="2">
    <source>
        <dbReference type="Proteomes" id="UP001150603"/>
    </source>
</evidence>
<proteinExistence type="predicted"/>
<sequence length="273" mass="30243">MAQSGSVRCRQSQEEAVSAASPTPQPIPIKRRSQEYRRHMHQRRGSRLSNAPMRGFLDIDTTHSGGSGVLPRSMPSQNGGLEFGQNFVVETTLFVQMQLCQTTLQEYLSQRNLRIAERHERALNMQSMTSPWISVLEHDTLIDPILNVRLFRSIVEGVKYFHDRSVIHRDLKGANVFLDIVFTDNRGNSLSRSGSGFGRTAESLSRGMSSSALSLTSPLFESRSDVWDAFDGGNLREKHSATGTDGGGSRKIDWDTVFDSILAGQNSDSPGTP</sequence>
<keyword evidence="2" id="KW-1185">Reference proteome</keyword>
<comment type="caution">
    <text evidence="1">The sequence shown here is derived from an EMBL/GenBank/DDBJ whole genome shotgun (WGS) entry which is preliminary data.</text>
</comment>
<dbReference type="Proteomes" id="UP001150603">
    <property type="component" value="Unassembled WGS sequence"/>
</dbReference>
<reference evidence="1" key="1">
    <citation type="submission" date="2022-07" db="EMBL/GenBank/DDBJ databases">
        <title>Phylogenomic reconstructions and comparative analyses of Kickxellomycotina fungi.</title>
        <authorList>
            <person name="Reynolds N.K."/>
            <person name="Stajich J.E."/>
            <person name="Barry K."/>
            <person name="Grigoriev I.V."/>
            <person name="Crous P."/>
            <person name="Smith M.E."/>
        </authorList>
    </citation>
    <scope>NUCLEOTIDE SEQUENCE</scope>
    <source>
        <strain evidence="1">NRRL 5244</strain>
    </source>
</reference>
<protein>
    <submittedName>
        <fullName evidence="1">Uncharacterized protein</fullName>
    </submittedName>
</protein>
<feature type="non-terminal residue" evidence="1">
    <location>
        <position position="273"/>
    </location>
</feature>
<evidence type="ECO:0000313" key="1">
    <source>
        <dbReference type="EMBL" id="KAJ1931088.1"/>
    </source>
</evidence>
<gene>
    <name evidence="1" type="ORF">FBU59_006833</name>
</gene>